<accession>A0ABS3BD40</accession>
<organism evidence="2 3">
    <name type="scientific">Marinobacter daepoensis</name>
    <dbReference type="NCBI Taxonomy" id="262077"/>
    <lineage>
        <taxon>Bacteria</taxon>
        <taxon>Pseudomonadati</taxon>
        <taxon>Pseudomonadota</taxon>
        <taxon>Gammaproteobacteria</taxon>
        <taxon>Pseudomonadales</taxon>
        <taxon>Marinobacteraceae</taxon>
        <taxon>Marinobacter</taxon>
    </lineage>
</organism>
<dbReference type="Proteomes" id="UP000664344">
    <property type="component" value="Unassembled WGS sequence"/>
</dbReference>
<dbReference type="EMBL" id="JAFKDB010000008">
    <property type="protein sequence ID" value="MBN7769733.1"/>
    <property type="molecule type" value="Genomic_DNA"/>
</dbReference>
<evidence type="ECO:0000313" key="2">
    <source>
        <dbReference type="EMBL" id="MBN7769733.1"/>
    </source>
</evidence>
<reference evidence="2 3" key="1">
    <citation type="submission" date="2021-02" db="EMBL/GenBank/DDBJ databases">
        <title>PHA producing bacteria isolated from coastal sediment in Guangdong, Shenzhen.</title>
        <authorList>
            <person name="Zheng W."/>
            <person name="Yu S."/>
            <person name="Huang Y."/>
        </authorList>
    </citation>
    <scope>NUCLEOTIDE SEQUENCE [LARGE SCALE GENOMIC DNA]</scope>
    <source>
        <strain evidence="2 3">TN21-5</strain>
    </source>
</reference>
<evidence type="ECO:0000313" key="3">
    <source>
        <dbReference type="Proteomes" id="UP000664344"/>
    </source>
</evidence>
<proteinExistence type="predicted"/>
<protein>
    <submittedName>
        <fullName evidence="2">Uncharacterized protein</fullName>
    </submittedName>
</protein>
<name>A0ABS3BD40_9GAMM</name>
<keyword evidence="3" id="KW-1185">Reference proteome</keyword>
<sequence>MPKASETQKKSDSSESKLDASTLITKKIEVIEEYCETKQASFKLPPKGAFSLNWFTHFAGVHKTNKLIKKGGKLRPRLDQAIKDAIQVYKAIAELDPAKQTEVEQLKRRNAELEATLRRLATDVWDLMKENEKFRRRLGVEQAQYRDEVKVSKLMEGGE</sequence>
<dbReference type="RefSeq" id="WP_206557139.1">
    <property type="nucleotide sequence ID" value="NZ_JAFKDB010000008.1"/>
</dbReference>
<keyword evidence="1" id="KW-0175">Coiled coil</keyword>
<comment type="caution">
    <text evidence="2">The sequence shown here is derived from an EMBL/GenBank/DDBJ whole genome shotgun (WGS) entry which is preliminary data.</text>
</comment>
<feature type="coiled-coil region" evidence="1">
    <location>
        <begin position="103"/>
        <end position="130"/>
    </location>
</feature>
<evidence type="ECO:0000256" key="1">
    <source>
        <dbReference type="SAM" id="Coils"/>
    </source>
</evidence>
<gene>
    <name evidence="2" type="ORF">JYP53_07455</name>
</gene>